<keyword evidence="3 5" id="KW-1133">Transmembrane helix</keyword>
<comment type="subcellular location">
    <subcellularLocation>
        <location evidence="1">Membrane</location>
        <topology evidence="1">Multi-pass membrane protein</topology>
    </subcellularLocation>
</comment>
<dbReference type="GO" id="GO:0022857">
    <property type="term" value="F:transmembrane transporter activity"/>
    <property type="evidence" value="ECO:0007669"/>
    <property type="project" value="TreeGrafter"/>
</dbReference>
<evidence type="ECO:0000256" key="1">
    <source>
        <dbReference type="ARBA" id="ARBA00004141"/>
    </source>
</evidence>
<evidence type="ECO:0000256" key="4">
    <source>
        <dbReference type="ARBA" id="ARBA00023136"/>
    </source>
</evidence>
<proteinExistence type="predicted"/>
<dbReference type="PANTHER" id="PTHR23507">
    <property type="entry name" value="ZGC:174356"/>
    <property type="match status" value="1"/>
</dbReference>
<evidence type="ECO:0000256" key="2">
    <source>
        <dbReference type="ARBA" id="ARBA00022692"/>
    </source>
</evidence>
<keyword evidence="2 5" id="KW-0812">Transmembrane</keyword>
<evidence type="ECO:0000313" key="7">
    <source>
        <dbReference type="Proteomes" id="UP000838756"/>
    </source>
</evidence>
<feature type="transmembrane region" description="Helical" evidence="5">
    <location>
        <begin position="46"/>
        <end position="71"/>
    </location>
</feature>
<organism evidence="6 7">
    <name type="scientific">Pararge aegeria aegeria</name>
    <dbReference type="NCBI Taxonomy" id="348720"/>
    <lineage>
        <taxon>Eukaryota</taxon>
        <taxon>Metazoa</taxon>
        <taxon>Ecdysozoa</taxon>
        <taxon>Arthropoda</taxon>
        <taxon>Hexapoda</taxon>
        <taxon>Insecta</taxon>
        <taxon>Pterygota</taxon>
        <taxon>Neoptera</taxon>
        <taxon>Endopterygota</taxon>
        <taxon>Lepidoptera</taxon>
        <taxon>Glossata</taxon>
        <taxon>Ditrysia</taxon>
        <taxon>Papilionoidea</taxon>
        <taxon>Nymphalidae</taxon>
        <taxon>Satyrinae</taxon>
        <taxon>Satyrini</taxon>
        <taxon>Parargina</taxon>
        <taxon>Pararge</taxon>
    </lineage>
</organism>
<comment type="caution">
    <text evidence="6">The sequence shown here is derived from an EMBL/GenBank/DDBJ whole genome shotgun (WGS) entry which is preliminary data.</text>
</comment>
<dbReference type="InterPro" id="IPR036259">
    <property type="entry name" value="MFS_trans_sf"/>
</dbReference>
<evidence type="ECO:0000256" key="3">
    <source>
        <dbReference type="ARBA" id="ARBA00022989"/>
    </source>
</evidence>
<accession>A0A8S4QD17</accession>
<name>A0A8S4QD17_9NEOP</name>
<dbReference type="GO" id="GO:0016020">
    <property type="term" value="C:membrane"/>
    <property type="evidence" value="ECO:0007669"/>
    <property type="project" value="UniProtKB-SubCell"/>
</dbReference>
<dbReference type="EMBL" id="CAKXAJ010001018">
    <property type="protein sequence ID" value="CAH2207693.1"/>
    <property type="molecule type" value="Genomic_DNA"/>
</dbReference>
<keyword evidence="7" id="KW-1185">Reference proteome</keyword>
<sequence length="92" mass="10113">MRSIATKLVSGEEFGKVNSLFGLAEAMTPLIYGPLYSKVYVATLNVLPGAVFLLGALLTLPAIAIFGWLYLEHKKDRLKNNQDIKIGDKDKC</sequence>
<keyword evidence="4 5" id="KW-0472">Membrane</keyword>
<dbReference type="AlphaFoldDB" id="A0A8S4QD17"/>
<gene>
    <name evidence="6" type="primary">jg10578</name>
    <name evidence="6" type="ORF">PAEG_LOCUS313</name>
</gene>
<evidence type="ECO:0000256" key="5">
    <source>
        <dbReference type="SAM" id="Phobius"/>
    </source>
</evidence>
<dbReference type="PANTHER" id="PTHR23507:SF1">
    <property type="entry name" value="FI18259P1-RELATED"/>
    <property type="match status" value="1"/>
</dbReference>
<dbReference type="OrthoDB" id="3026777at2759"/>
<evidence type="ECO:0000313" key="6">
    <source>
        <dbReference type="EMBL" id="CAH2207693.1"/>
    </source>
</evidence>
<dbReference type="SUPFAM" id="SSF103473">
    <property type="entry name" value="MFS general substrate transporter"/>
    <property type="match status" value="1"/>
</dbReference>
<protein>
    <submittedName>
        <fullName evidence="6">Jg10578 protein</fullName>
    </submittedName>
</protein>
<dbReference type="Proteomes" id="UP000838756">
    <property type="component" value="Unassembled WGS sequence"/>
</dbReference>
<reference evidence="6" key="1">
    <citation type="submission" date="2022-03" db="EMBL/GenBank/DDBJ databases">
        <authorList>
            <person name="Lindestad O."/>
        </authorList>
    </citation>
    <scope>NUCLEOTIDE SEQUENCE</scope>
</reference>